<evidence type="ECO:0000256" key="1">
    <source>
        <dbReference type="ARBA" id="ARBA00010923"/>
    </source>
</evidence>
<organism evidence="5 6">
    <name type="scientific">Bosea lathyri</name>
    <dbReference type="NCBI Taxonomy" id="1036778"/>
    <lineage>
        <taxon>Bacteria</taxon>
        <taxon>Pseudomonadati</taxon>
        <taxon>Pseudomonadota</taxon>
        <taxon>Alphaproteobacteria</taxon>
        <taxon>Hyphomicrobiales</taxon>
        <taxon>Boseaceae</taxon>
        <taxon>Bosea</taxon>
    </lineage>
</organism>
<dbReference type="RefSeq" id="WP_146071512.1">
    <property type="nucleotide sequence ID" value="NZ_FNUY01000018.1"/>
</dbReference>
<evidence type="ECO:0000313" key="5">
    <source>
        <dbReference type="EMBL" id="SEG81310.1"/>
    </source>
</evidence>
<dbReference type="AlphaFoldDB" id="A0A1H6D7N6"/>
<sequence>MSWPAVAIGEIVADLRSGFASGGDDPEGVVQFRMNNVERSGELNWSKLRRVPRSKARKDLLIEPGDILFNATNSPDLVGKTALFCGFDEPVTFSNHFLRLRSKRDTVDPTYLSRWLQREFAHGRFAAMCRSWVNQASITKDQLASLEIPLPPFDEQRRVAAILDNADAMRRKRKRVLKLLRNLGEALFRDTFVIAEEGSWPTVTVGDLAKDMRTGPFGSQLLHSEFVSEGVAVIGIDNAVSNEFRWAERRFITEEKFKTLRRYQVYPGDLIITIMGTCGRCAIIPEDVPTSINTKHLCCITLDKTRCLPEFLHAAFLCHPDIKRQLGVQAKGAVMPGLNMGIIKSLALRLPPLRLQRQFVEKLEMIAVQSVMAEASEAHCAGLFSSLQHRAFTGQL</sequence>
<dbReference type="InterPro" id="IPR044946">
    <property type="entry name" value="Restrct_endonuc_typeI_TRD_sf"/>
</dbReference>
<dbReference type="PANTHER" id="PTHR30408">
    <property type="entry name" value="TYPE-1 RESTRICTION ENZYME ECOKI SPECIFICITY PROTEIN"/>
    <property type="match status" value="1"/>
</dbReference>
<dbReference type="Pfam" id="PF01420">
    <property type="entry name" value="Methylase_S"/>
    <property type="match status" value="2"/>
</dbReference>
<evidence type="ECO:0000313" key="6">
    <source>
        <dbReference type="Proteomes" id="UP000236743"/>
    </source>
</evidence>
<feature type="domain" description="Type I restriction modification DNA specificity" evidence="4">
    <location>
        <begin position="200"/>
        <end position="364"/>
    </location>
</feature>
<dbReference type="OrthoDB" id="164285at2"/>
<name>A0A1H6D7N6_9HYPH</name>
<evidence type="ECO:0000259" key="4">
    <source>
        <dbReference type="Pfam" id="PF01420"/>
    </source>
</evidence>
<comment type="similarity">
    <text evidence="1">Belongs to the type-I restriction system S methylase family.</text>
</comment>
<protein>
    <submittedName>
        <fullName evidence="5">Type I restriction enzyme, S subunit</fullName>
    </submittedName>
</protein>
<dbReference type="SUPFAM" id="SSF116734">
    <property type="entry name" value="DNA methylase specificity domain"/>
    <property type="match status" value="2"/>
</dbReference>
<feature type="domain" description="Type I restriction modification DNA specificity" evidence="4">
    <location>
        <begin position="58"/>
        <end position="168"/>
    </location>
</feature>
<dbReference type="InterPro" id="IPR000055">
    <property type="entry name" value="Restrct_endonuc_typeI_TRD"/>
</dbReference>
<reference evidence="5 6" key="1">
    <citation type="submission" date="2016-10" db="EMBL/GenBank/DDBJ databases">
        <authorList>
            <person name="de Groot N.N."/>
        </authorList>
    </citation>
    <scope>NUCLEOTIDE SEQUENCE [LARGE SCALE GENOMIC DNA]</scope>
    <source>
        <strain evidence="5 6">DSM 26656</strain>
    </source>
</reference>
<dbReference type="GO" id="GO:0009307">
    <property type="term" value="P:DNA restriction-modification system"/>
    <property type="evidence" value="ECO:0007669"/>
    <property type="project" value="UniProtKB-KW"/>
</dbReference>
<gene>
    <name evidence="5" type="ORF">SAMN04488115_1186</name>
</gene>
<keyword evidence="6" id="KW-1185">Reference proteome</keyword>
<dbReference type="Gene3D" id="3.90.220.20">
    <property type="entry name" value="DNA methylase specificity domains"/>
    <property type="match status" value="2"/>
</dbReference>
<dbReference type="GO" id="GO:0003677">
    <property type="term" value="F:DNA binding"/>
    <property type="evidence" value="ECO:0007669"/>
    <property type="project" value="UniProtKB-KW"/>
</dbReference>
<accession>A0A1H6D7N6</accession>
<dbReference type="Proteomes" id="UP000236743">
    <property type="component" value="Unassembled WGS sequence"/>
</dbReference>
<dbReference type="PANTHER" id="PTHR30408:SF12">
    <property type="entry name" value="TYPE I RESTRICTION ENZYME MJAVIII SPECIFICITY SUBUNIT"/>
    <property type="match status" value="1"/>
</dbReference>
<proteinExistence type="inferred from homology"/>
<dbReference type="EMBL" id="FNUY01000018">
    <property type="protein sequence ID" value="SEG81310.1"/>
    <property type="molecule type" value="Genomic_DNA"/>
</dbReference>
<dbReference type="InterPro" id="IPR052021">
    <property type="entry name" value="Type-I_RS_S_subunit"/>
</dbReference>
<evidence type="ECO:0000256" key="2">
    <source>
        <dbReference type="ARBA" id="ARBA00022747"/>
    </source>
</evidence>
<keyword evidence="3" id="KW-0238">DNA-binding</keyword>
<evidence type="ECO:0000256" key="3">
    <source>
        <dbReference type="ARBA" id="ARBA00023125"/>
    </source>
</evidence>
<keyword evidence="2" id="KW-0680">Restriction system</keyword>